<organism evidence="2 3">
    <name type="scientific">Saitozyma podzolica</name>
    <dbReference type="NCBI Taxonomy" id="1890683"/>
    <lineage>
        <taxon>Eukaryota</taxon>
        <taxon>Fungi</taxon>
        <taxon>Dikarya</taxon>
        <taxon>Basidiomycota</taxon>
        <taxon>Agaricomycotina</taxon>
        <taxon>Tremellomycetes</taxon>
        <taxon>Tremellales</taxon>
        <taxon>Trimorphomycetaceae</taxon>
        <taxon>Saitozyma</taxon>
    </lineage>
</organism>
<dbReference type="EMBL" id="RSCD01000028">
    <property type="protein sequence ID" value="RSH82155.1"/>
    <property type="molecule type" value="Genomic_DNA"/>
</dbReference>
<evidence type="ECO:0000256" key="1">
    <source>
        <dbReference type="SAM" id="MobiDB-lite"/>
    </source>
</evidence>
<gene>
    <name evidence="2" type="ORF">EHS25_006088</name>
</gene>
<sequence length="146" mass="15182">MATQNPPAWATAEYPQAQTYPQPPQVYYPQPVAGGPMAPQQAYMVQPPSMPGPGQAPIAAQQPYTMQSSLPYDTKVLQPQPGVPAYQMAAYPGAAAMYPLQAAPPPSASEGPPASSLSKESGSVLCPACHQKSVTNTTSISGSNTH</sequence>
<evidence type="ECO:0000313" key="2">
    <source>
        <dbReference type="EMBL" id="RSH82155.1"/>
    </source>
</evidence>
<protein>
    <submittedName>
        <fullName evidence="2">Uncharacterized protein</fullName>
    </submittedName>
</protein>
<accession>A0A427XTM5</accession>
<name>A0A427XTM5_9TREE</name>
<feature type="region of interest" description="Disordered" evidence="1">
    <location>
        <begin position="1"/>
        <end position="22"/>
    </location>
</feature>
<keyword evidence="3" id="KW-1185">Reference proteome</keyword>
<dbReference type="Proteomes" id="UP000279259">
    <property type="component" value="Unassembled WGS sequence"/>
</dbReference>
<proteinExistence type="predicted"/>
<dbReference type="AlphaFoldDB" id="A0A427XTM5"/>
<feature type="region of interest" description="Disordered" evidence="1">
    <location>
        <begin position="99"/>
        <end position="123"/>
    </location>
</feature>
<feature type="compositionally biased region" description="Low complexity" evidence="1">
    <location>
        <begin position="108"/>
        <end position="118"/>
    </location>
</feature>
<comment type="caution">
    <text evidence="2">The sequence shown here is derived from an EMBL/GenBank/DDBJ whole genome shotgun (WGS) entry which is preliminary data.</text>
</comment>
<reference evidence="2 3" key="1">
    <citation type="submission" date="2018-11" db="EMBL/GenBank/DDBJ databases">
        <title>Genome sequence of Saitozyma podzolica DSM 27192.</title>
        <authorList>
            <person name="Aliyu H."/>
            <person name="Gorte O."/>
            <person name="Ochsenreither K."/>
        </authorList>
    </citation>
    <scope>NUCLEOTIDE SEQUENCE [LARGE SCALE GENOMIC DNA]</scope>
    <source>
        <strain evidence="2 3">DSM 27192</strain>
    </source>
</reference>
<evidence type="ECO:0000313" key="3">
    <source>
        <dbReference type="Proteomes" id="UP000279259"/>
    </source>
</evidence>